<keyword evidence="10" id="KW-1185">Reference proteome</keyword>
<dbReference type="AlphaFoldDB" id="A0A516GWN4"/>
<evidence type="ECO:0000256" key="7">
    <source>
        <dbReference type="ARBA" id="ARBA00023136"/>
    </source>
</evidence>
<feature type="transmembrane region" description="Helical" evidence="8">
    <location>
        <begin position="12"/>
        <end position="33"/>
    </location>
</feature>
<dbReference type="RefSeq" id="WP_144066918.1">
    <property type="nucleotide sequence ID" value="NZ_CP041636.1"/>
</dbReference>
<dbReference type="GO" id="GO:0008360">
    <property type="term" value="P:regulation of cell shape"/>
    <property type="evidence" value="ECO:0007669"/>
    <property type="project" value="UniProtKB-KW"/>
</dbReference>
<comment type="subcellular location">
    <subcellularLocation>
        <location evidence="1">Cell membrane</location>
        <topology evidence="1">Multi-pass membrane protein</topology>
    </subcellularLocation>
</comment>
<keyword evidence="7 8" id="KW-0472">Membrane</keyword>
<dbReference type="NCBIfam" id="TIGR03426">
    <property type="entry name" value="shape_MreD"/>
    <property type="match status" value="1"/>
</dbReference>
<dbReference type="InterPro" id="IPR007227">
    <property type="entry name" value="Cell_shape_determining_MreD"/>
</dbReference>
<evidence type="ECO:0000256" key="6">
    <source>
        <dbReference type="ARBA" id="ARBA00022989"/>
    </source>
</evidence>
<proteinExistence type="inferred from homology"/>
<evidence type="ECO:0000256" key="2">
    <source>
        <dbReference type="ARBA" id="ARBA00007776"/>
    </source>
</evidence>
<sequence>MSALLRQTSRRVRALLPILSSVTLVLIGLMPIGLPHFDNVAPAFALMAVFYWSIFRSDLMTMIGAFMIGLLLDLLSAGPLGLNVLALVLVHELGMAQRKVFLGSSFMVNWAAFALVVGAVLPAGWAVVSLLHWRLLPTAPLLAQLLLSLTLYPAVYWVLSRLERRWLRASVTA</sequence>
<keyword evidence="4 8" id="KW-0812">Transmembrane</keyword>
<evidence type="ECO:0000256" key="5">
    <source>
        <dbReference type="ARBA" id="ARBA00022960"/>
    </source>
</evidence>
<keyword evidence="5" id="KW-0133">Cell shape</keyword>
<feature type="transmembrane region" description="Helical" evidence="8">
    <location>
        <begin position="67"/>
        <end position="90"/>
    </location>
</feature>
<organism evidence="9 10">
    <name type="scientific">Ferrovibrio terrae</name>
    <dbReference type="NCBI Taxonomy" id="2594003"/>
    <lineage>
        <taxon>Bacteria</taxon>
        <taxon>Pseudomonadati</taxon>
        <taxon>Pseudomonadota</taxon>
        <taxon>Alphaproteobacteria</taxon>
        <taxon>Rhodospirillales</taxon>
        <taxon>Rhodospirillaceae</taxon>
        <taxon>Ferrovibrio</taxon>
    </lineage>
</organism>
<evidence type="ECO:0000313" key="10">
    <source>
        <dbReference type="Proteomes" id="UP000317496"/>
    </source>
</evidence>
<reference evidence="9 10" key="1">
    <citation type="submission" date="2019-07" db="EMBL/GenBank/DDBJ databases">
        <title>Genome sequencing for Ferrovibrio sp. K5.</title>
        <authorList>
            <person name="Park S.-J."/>
        </authorList>
    </citation>
    <scope>NUCLEOTIDE SEQUENCE [LARGE SCALE GENOMIC DNA]</scope>
    <source>
        <strain evidence="9 10">K5</strain>
    </source>
</reference>
<dbReference type="EMBL" id="CP041636">
    <property type="protein sequence ID" value="QDO95937.1"/>
    <property type="molecule type" value="Genomic_DNA"/>
</dbReference>
<dbReference type="Proteomes" id="UP000317496">
    <property type="component" value="Chromosome"/>
</dbReference>
<evidence type="ECO:0000256" key="1">
    <source>
        <dbReference type="ARBA" id="ARBA00004651"/>
    </source>
</evidence>
<feature type="transmembrane region" description="Helical" evidence="8">
    <location>
        <begin position="110"/>
        <end position="131"/>
    </location>
</feature>
<dbReference type="Pfam" id="PF04093">
    <property type="entry name" value="MreD"/>
    <property type="match status" value="1"/>
</dbReference>
<gene>
    <name evidence="9" type="primary">mreD</name>
    <name evidence="9" type="ORF">FNB15_00980</name>
</gene>
<dbReference type="GO" id="GO:0005886">
    <property type="term" value="C:plasma membrane"/>
    <property type="evidence" value="ECO:0007669"/>
    <property type="project" value="UniProtKB-SubCell"/>
</dbReference>
<evidence type="ECO:0000256" key="3">
    <source>
        <dbReference type="ARBA" id="ARBA00022475"/>
    </source>
</evidence>
<accession>A0A516GWN4</accession>
<dbReference type="KEGG" id="fer:FNB15_00980"/>
<keyword evidence="3" id="KW-1003">Cell membrane</keyword>
<feature type="transmembrane region" description="Helical" evidence="8">
    <location>
        <begin position="138"/>
        <end position="159"/>
    </location>
</feature>
<comment type="similarity">
    <text evidence="2">Belongs to the MreD family.</text>
</comment>
<keyword evidence="6 8" id="KW-1133">Transmembrane helix</keyword>
<evidence type="ECO:0000256" key="4">
    <source>
        <dbReference type="ARBA" id="ARBA00022692"/>
    </source>
</evidence>
<name>A0A516GWN4_9PROT</name>
<dbReference type="OrthoDB" id="7161178at2"/>
<evidence type="ECO:0000313" key="9">
    <source>
        <dbReference type="EMBL" id="QDO95937.1"/>
    </source>
</evidence>
<protein>
    <submittedName>
        <fullName evidence="9">Rod shape-determining protein MreD</fullName>
    </submittedName>
</protein>
<evidence type="ECO:0000256" key="8">
    <source>
        <dbReference type="SAM" id="Phobius"/>
    </source>
</evidence>